<dbReference type="AlphaFoldDB" id="A0AAW5E4Z3"/>
<dbReference type="EMBL" id="JAKTTI010000046">
    <property type="protein sequence ID" value="MCH1627578.1"/>
    <property type="molecule type" value="Genomic_DNA"/>
</dbReference>
<evidence type="ECO:0000313" key="2">
    <source>
        <dbReference type="Proteomes" id="UP001431131"/>
    </source>
</evidence>
<gene>
    <name evidence="1" type="ORF">MJG50_19765</name>
</gene>
<protein>
    <recommendedName>
        <fullName evidence="3">Lipoprotein</fullName>
    </recommendedName>
</protein>
<comment type="caution">
    <text evidence="1">The sequence shown here is derived from an EMBL/GenBank/DDBJ whole genome shotgun (WGS) entry which is preliminary data.</text>
</comment>
<proteinExistence type="predicted"/>
<evidence type="ECO:0008006" key="3">
    <source>
        <dbReference type="Google" id="ProtNLM"/>
    </source>
</evidence>
<dbReference type="Proteomes" id="UP001431131">
    <property type="component" value="Unassembled WGS sequence"/>
</dbReference>
<name>A0AAW5E4Z3_9BACI</name>
<sequence>MKRMIITICVIFLLLVGCNMEVDEFLKAPLVKIDNQTIQLYESASCKKRGSMTRCTDMPTPEKIVENKEASVVSKDKKLKVIMSKEVATGEGKTLHVSFLKEGKAITTLTAENEIEEQVITEVDLPQEVGVYVGNIYLQSGNEYTNYVFKLDIR</sequence>
<organism evidence="1 2">
    <name type="scientific">Fredinandcohnia quinoae</name>
    <dbReference type="NCBI Taxonomy" id="2918902"/>
    <lineage>
        <taxon>Bacteria</taxon>
        <taxon>Bacillati</taxon>
        <taxon>Bacillota</taxon>
        <taxon>Bacilli</taxon>
        <taxon>Bacillales</taxon>
        <taxon>Bacillaceae</taxon>
        <taxon>Fredinandcohnia</taxon>
    </lineage>
</organism>
<evidence type="ECO:0000313" key="1">
    <source>
        <dbReference type="EMBL" id="MCH1627578.1"/>
    </source>
</evidence>
<dbReference type="RefSeq" id="WP_240257498.1">
    <property type="nucleotide sequence ID" value="NZ_JAKTTI010000046.1"/>
</dbReference>
<keyword evidence="2" id="KW-1185">Reference proteome</keyword>
<accession>A0AAW5E4Z3</accession>
<reference evidence="1" key="1">
    <citation type="submission" date="2022-02" db="EMBL/GenBank/DDBJ databases">
        <title>Fredinandcohnia quinoae sp. nov. isolated from Chenopodium quinoa seeds.</title>
        <authorList>
            <person name="Saati-Santamaria Z."/>
            <person name="Flores-Felix J.D."/>
            <person name="Igual J.M."/>
            <person name="Velazquez E."/>
            <person name="Garcia-Fraile P."/>
            <person name="Martinez-Molina E."/>
        </authorList>
    </citation>
    <scope>NUCLEOTIDE SEQUENCE</scope>
    <source>
        <strain evidence="1">SECRCQ15</strain>
    </source>
</reference>
<dbReference type="PROSITE" id="PS51257">
    <property type="entry name" value="PROKAR_LIPOPROTEIN"/>
    <property type="match status" value="1"/>
</dbReference>